<keyword evidence="2" id="KW-0808">Transferase</keyword>
<dbReference type="AlphaFoldDB" id="C0EJI9"/>
<sequence length="198" mass="22733">MNPFVLCFNHWFRRKTMNPIGTKTIQTERLLLRPFQLEDASAMFKNWSSDAEVTHYLTWLPHESVEVTKENLKRWVDGYQNPLQFKWAIVFNNEVVGSIDVVHLEEKPDAVEIGYALSRKCWGKGIMTEALIAVIDYLLEEAGCNRVAARHDVNNPASGKVMLKAGMTYEGTLRQYGKNNQGICDMAYYSIIKADRLK</sequence>
<accession>C0EJI9</accession>
<name>C0EJI9_NEIFL</name>
<dbReference type="PROSITE" id="PS51186">
    <property type="entry name" value="GNAT"/>
    <property type="match status" value="1"/>
</dbReference>
<dbReference type="InterPro" id="IPR000182">
    <property type="entry name" value="GNAT_dom"/>
</dbReference>
<gene>
    <name evidence="2" type="ORF">NEIFLAOT_00077</name>
</gene>
<dbReference type="EMBL" id="ACEN01000004">
    <property type="protein sequence ID" value="EEG34771.1"/>
    <property type="molecule type" value="Genomic_DNA"/>
</dbReference>
<dbReference type="InterPro" id="IPR051531">
    <property type="entry name" value="N-acetyltransferase"/>
</dbReference>
<evidence type="ECO:0000313" key="2">
    <source>
        <dbReference type="EMBL" id="EEG34771.1"/>
    </source>
</evidence>
<dbReference type="SUPFAM" id="SSF55729">
    <property type="entry name" value="Acyl-CoA N-acyltransferases (Nat)"/>
    <property type="match status" value="1"/>
</dbReference>
<proteinExistence type="predicted"/>
<organism evidence="2 3">
    <name type="scientific">Neisseria flavescens NRL30031/H210</name>
    <dbReference type="NCBI Taxonomy" id="546264"/>
    <lineage>
        <taxon>Bacteria</taxon>
        <taxon>Pseudomonadati</taxon>
        <taxon>Pseudomonadota</taxon>
        <taxon>Betaproteobacteria</taxon>
        <taxon>Neisseriales</taxon>
        <taxon>Neisseriaceae</taxon>
        <taxon>Neisseria</taxon>
    </lineage>
</organism>
<protein>
    <submittedName>
        <fullName evidence="2">Acetyltransferase, GNAT family</fullName>
    </submittedName>
</protein>
<evidence type="ECO:0000313" key="3">
    <source>
        <dbReference type="Proteomes" id="UP000004457"/>
    </source>
</evidence>
<evidence type="ECO:0000259" key="1">
    <source>
        <dbReference type="PROSITE" id="PS51186"/>
    </source>
</evidence>
<comment type="caution">
    <text evidence="2">The sequence shown here is derived from an EMBL/GenBank/DDBJ whole genome shotgun (WGS) entry which is preliminary data.</text>
</comment>
<keyword evidence="3" id="KW-1185">Reference proteome</keyword>
<reference evidence="2 3" key="1">
    <citation type="submission" date="2009-01" db="EMBL/GenBank/DDBJ databases">
        <authorList>
            <person name="Fulton L."/>
            <person name="Clifton S."/>
            <person name="Chinwalla A.T."/>
            <person name="Mitreva M."/>
            <person name="Sodergren E."/>
            <person name="Weinstock G."/>
            <person name="Clifton S."/>
            <person name="Dooling D.J."/>
            <person name="Fulton B."/>
            <person name="Minx P."/>
            <person name="Pepin K.H."/>
            <person name="Johnson M."/>
            <person name="Bhonagiri V."/>
            <person name="Nash W.E."/>
            <person name="Mardis E.R."/>
            <person name="Wilson R.K."/>
        </authorList>
    </citation>
    <scope>NUCLEOTIDE SEQUENCE [LARGE SCALE GENOMIC DNA]</scope>
    <source>
        <strain evidence="2 3">NRL30031/H210</strain>
    </source>
</reference>
<dbReference type="Pfam" id="PF13302">
    <property type="entry name" value="Acetyltransf_3"/>
    <property type="match status" value="1"/>
</dbReference>
<feature type="domain" description="N-acetyltransferase" evidence="1">
    <location>
        <begin position="30"/>
        <end position="195"/>
    </location>
</feature>
<dbReference type="PANTHER" id="PTHR43792">
    <property type="entry name" value="GNAT FAMILY, PUTATIVE (AFU_ORTHOLOGUE AFUA_3G00765)-RELATED-RELATED"/>
    <property type="match status" value="1"/>
</dbReference>
<dbReference type="Gene3D" id="3.40.630.30">
    <property type="match status" value="1"/>
</dbReference>
<dbReference type="InterPro" id="IPR016181">
    <property type="entry name" value="Acyl_CoA_acyltransferase"/>
</dbReference>
<dbReference type="Proteomes" id="UP000004457">
    <property type="component" value="Unassembled WGS sequence"/>
</dbReference>
<dbReference type="eggNOG" id="COG1670">
    <property type="taxonomic scope" value="Bacteria"/>
</dbReference>
<dbReference type="GO" id="GO:0016747">
    <property type="term" value="F:acyltransferase activity, transferring groups other than amino-acyl groups"/>
    <property type="evidence" value="ECO:0007669"/>
    <property type="project" value="InterPro"/>
</dbReference>